<keyword evidence="6" id="KW-1015">Disulfide bond</keyword>
<evidence type="ECO:0000256" key="2">
    <source>
        <dbReference type="ARBA" id="ARBA00022723"/>
    </source>
</evidence>
<dbReference type="SUPFAM" id="SSF55486">
    <property type="entry name" value="Metalloproteases ('zincins'), catalytic domain"/>
    <property type="match status" value="1"/>
</dbReference>
<dbReference type="InterPro" id="IPR024079">
    <property type="entry name" value="MetalloPept_cat_dom_sf"/>
</dbReference>
<dbReference type="PROSITE" id="PS51864">
    <property type="entry name" value="ASTACIN"/>
    <property type="match status" value="1"/>
</dbReference>
<dbReference type="AlphaFoldDB" id="A0A0K0DH09"/>
<dbReference type="GO" id="GO:0004222">
    <property type="term" value="F:metalloendopeptidase activity"/>
    <property type="evidence" value="ECO:0007669"/>
    <property type="project" value="UniProtKB-UniRule"/>
</dbReference>
<feature type="chain" id="PRO_5005120586" description="Metalloendopeptidase" evidence="8">
    <location>
        <begin position="19"/>
        <end position="193"/>
    </location>
</feature>
<dbReference type="SMART" id="SM00235">
    <property type="entry name" value="ZnMc"/>
    <property type="match status" value="1"/>
</dbReference>
<dbReference type="EC" id="3.4.24.-" evidence="8"/>
<keyword evidence="8" id="KW-0732">Signal</keyword>
<feature type="active site" evidence="7">
    <location>
        <position position="151"/>
    </location>
</feature>
<protein>
    <recommendedName>
        <fullName evidence="8">Metalloendopeptidase</fullName>
        <ecNumber evidence="8">3.4.24.-</ecNumber>
    </recommendedName>
</protein>
<feature type="binding site" evidence="7">
    <location>
        <position position="154"/>
    </location>
    <ligand>
        <name>Zn(2+)</name>
        <dbReference type="ChEBI" id="CHEBI:29105"/>
        <note>catalytic</note>
    </ligand>
</feature>
<feature type="domain" description="Peptidase M12A" evidence="9">
    <location>
        <begin position="111"/>
        <end position="193"/>
    </location>
</feature>
<dbReference type="InterPro" id="IPR001506">
    <property type="entry name" value="Peptidase_M12A"/>
</dbReference>
<keyword evidence="2 7" id="KW-0479">Metal-binding</keyword>
<organism evidence="10 11">
    <name type="scientific">Angiostrongylus cantonensis</name>
    <name type="common">Rat lungworm</name>
    <dbReference type="NCBI Taxonomy" id="6313"/>
    <lineage>
        <taxon>Eukaryota</taxon>
        <taxon>Metazoa</taxon>
        <taxon>Ecdysozoa</taxon>
        <taxon>Nematoda</taxon>
        <taxon>Chromadorea</taxon>
        <taxon>Rhabditida</taxon>
        <taxon>Rhabditina</taxon>
        <taxon>Rhabditomorpha</taxon>
        <taxon>Strongyloidea</taxon>
        <taxon>Metastrongylidae</taxon>
        <taxon>Angiostrongylus</taxon>
    </lineage>
</organism>
<evidence type="ECO:0000256" key="7">
    <source>
        <dbReference type="PROSITE-ProRule" id="PRU01211"/>
    </source>
</evidence>
<dbReference type="STRING" id="6313.A0A0K0DH09"/>
<dbReference type="GO" id="GO:0006508">
    <property type="term" value="P:proteolysis"/>
    <property type="evidence" value="ECO:0007669"/>
    <property type="project" value="UniProtKB-KW"/>
</dbReference>
<name>A0A0K0DH09_ANGCA</name>
<evidence type="ECO:0000256" key="5">
    <source>
        <dbReference type="ARBA" id="ARBA00023049"/>
    </source>
</evidence>
<feature type="binding site" evidence="7">
    <location>
        <position position="160"/>
    </location>
    <ligand>
        <name>Zn(2+)</name>
        <dbReference type="ChEBI" id="CHEBI:29105"/>
        <note>catalytic</note>
    </ligand>
</feature>
<evidence type="ECO:0000256" key="3">
    <source>
        <dbReference type="ARBA" id="ARBA00022801"/>
    </source>
</evidence>
<feature type="signal peptide" evidence="8">
    <location>
        <begin position="1"/>
        <end position="18"/>
    </location>
</feature>
<keyword evidence="4 7" id="KW-0862">Zinc</keyword>
<dbReference type="GO" id="GO:0008270">
    <property type="term" value="F:zinc ion binding"/>
    <property type="evidence" value="ECO:0007669"/>
    <property type="project" value="UniProtKB-UniRule"/>
</dbReference>
<accession>A0A0K0DH09</accession>
<dbReference type="WBParaSite" id="ACAC_0001042001-mRNA-1">
    <property type="protein sequence ID" value="ACAC_0001042001-mRNA-1"/>
    <property type="gene ID" value="ACAC_0001042001"/>
</dbReference>
<dbReference type="PANTHER" id="PTHR10127">
    <property type="entry name" value="DISCOIDIN, CUB, EGF, LAMININ , AND ZINC METALLOPROTEASE DOMAIN CONTAINING"/>
    <property type="match status" value="1"/>
</dbReference>
<evidence type="ECO:0000256" key="1">
    <source>
        <dbReference type="ARBA" id="ARBA00022670"/>
    </source>
</evidence>
<reference evidence="11" key="2">
    <citation type="submission" date="2017-02" db="UniProtKB">
        <authorList>
            <consortium name="WormBaseParasite"/>
        </authorList>
    </citation>
    <scope>IDENTIFICATION</scope>
</reference>
<dbReference type="Pfam" id="PF01400">
    <property type="entry name" value="Astacin"/>
    <property type="match status" value="1"/>
</dbReference>
<comment type="cofactor">
    <cofactor evidence="7 8">
        <name>Zn(2+)</name>
        <dbReference type="ChEBI" id="CHEBI:29105"/>
    </cofactor>
    <text evidence="7 8">Binds 1 zinc ion per subunit.</text>
</comment>
<evidence type="ECO:0000259" key="9">
    <source>
        <dbReference type="PROSITE" id="PS51864"/>
    </source>
</evidence>
<evidence type="ECO:0000313" key="10">
    <source>
        <dbReference type="Proteomes" id="UP000035642"/>
    </source>
</evidence>
<comment type="caution">
    <text evidence="7">Lacks conserved residue(s) required for the propagation of feature annotation.</text>
</comment>
<keyword evidence="10" id="KW-1185">Reference proteome</keyword>
<reference evidence="10" key="1">
    <citation type="submission" date="2012-09" db="EMBL/GenBank/DDBJ databases">
        <authorList>
            <person name="Martin A.A."/>
        </authorList>
    </citation>
    <scope>NUCLEOTIDE SEQUENCE</scope>
</reference>
<dbReference type="PRINTS" id="PR00480">
    <property type="entry name" value="ASTACIN"/>
</dbReference>
<sequence>MKALLITFLAACPGLLYSREQSSNDDDFENELNEGYNRLKNVPNEADTVKFLRELHNMEDEIKNELAQAPQQLPSEIVPRQRKECSEKPLICGLHRPALPSAKAAQTVFLAKDRITLIKSDGCWSYVGRIGGEQVLSLGNGCESVGTAAHEIGHALGFYHEQSRHDRDSFITLYTQNFKVNFQKKNNGTHRQR</sequence>
<dbReference type="Proteomes" id="UP000035642">
    <property type="component" value="Unassembled WGS sequence"/>
</dbReference>
<proteinExistence type="predicted"/>
<dbReference type="InterPro" id="IPR006026">
    <property type="entry name" value="Peptidase_Metallo"/>
</dbReference>
<evidence type="ECO:0000256" key="4">
    <source>
        <dbReference type="ARBA" id="ARBA00022833"/>
    </source>
</evidence>
<keyword evidence="3 7" id="KW-0378">Hydrolase</keyword>
<feature type="binding site" evidence="7">
    <location>
        <position position="150"/>
    </location>
    <ligand>
        <name>Zn(2+)</name>
        <dbReference type="ChEBI" id="CHEBI:29105"/>
        <note>catalytic</note>
    </ligand>
</feature>
<evidence type="ECO:0000313" key="11">
    <source>
        <dbReference type="WBParaSite" id="ACAC_0001042001-mRNA-1"/>
    </source>
</evidence>
<dbReference type="Gene3D" id="3.40.390.10">
    <property type="entry name" value="Collagenase (Catalytic Domain)"/>
    <property type="match status" value="1"/>
</dbReference>
<keyword evidence="1 7" id="KW-0645">Protease</keyword>
<dbReference type="PANTHER" id="PTHR10127:SF780">
    <property type="entry name" value="METALLOENDOPEPTIDASE"/>
    <property type="match status" value="1"/>
</dbReference>
<keyword evidence="5 7" id="KW-0482">Metalloprotease</keyword>
<evidence type="ECO:0000256" key="8">
    <source>
        <dbReference type="RuleBase" id="RU361183"/>
    </source>
</evidence>
<evidence type="ECO:0000256" key="6">
    <source>
        <dbReference type="ARBA" id="ARBA00023157"/>
    </source>
</evidence>